<dbReference type="InterPro" id="IPR022966">
    <property type="entry name" value="RNase_II/R_CS"/>
</dbReference>
<dbReference type="SMART" id="SM00955">
    <property type="entry name" value="RNB"/>
    <property type="match status" value="1"/>
</dbReference>
<keyword evidence="6" id="KW-0378">Hydrolase</keyword>
<dbReference type="GO" id="GO:0046872">
    <property type="term" value="F:metal ion binding"/>
    <property type="evidence" value="ECO:0007669"/>
    <property type="project" value="UniProtKB-KW"/>
</dbReference>
<comment type="similarity">
    <text evidence="2 10">Belongs to the RNR ribonuclease family.</text>
</comment>
<evidence type="ECO:0000256" key="9">
    <source>
        <dbReference type="ARBA" id="ARBA00022884"/>
    </source>
</evidence>
<dbReference type="InterPro" id="IPR050180">
    <property type="entry name" value="RNR_Ribonuclease"/>
</dbReference>
<evidence type="ECO:0000256" key="11">
    <source>
        <dbReference type="SAM" id="MobiDB-lite"/>
    </source>
</evidence>
<dbReference type="Gene3D" id="2.40.50.700">
    <property type="match status" value="1"/>
</dbReference>
<evidence type="ECO:0000256" key="4">
    <source>
        <dbReference type="ARBA" id="ARBA00022722"/>
    </source>
</evidence>
<dbReference type="eggNOG" id="KOG2102">
    <property type="taxonomic scope" value="Eukaryota"/>
</dbReference>
<dbReference type="InterPro" id="IPR012340">
    <property type="entry name" value="NA-bd_OB-fold"/>
</dbReference>
<dbReference type="Proteomes" id="UP000027135">
    <property type="component" value="Unassembled WGS sequence"/>
</dbReference>
<evidence type="ECO:0000256" key="1">
    <source>
        <dbReference type="ARBA" id="ARBA00004496"/>
    </source>
</evidence>
<evidence type="ECO:0000259" key="12">
    <source>
        <dbReference type="SMART" id="SM00955"/>
    </source>
</evidence>
<dbReference type="OMA" id="AFLRCHP"/>
<organism evidence="13 14">
    <name type="scientific">Zootermopsis nevadensis</name>
    <name type="common">Dampwood termite</name>
    <dbReference type="NCBI Taxonomy" id="136037"/>
    <lineage>
        <taxon>Eukaryota</taxon>
        <taxon>Metazoa</taxon>
        <taxon>Ecdysozoa</taxon>
        <taxon>Arthropoda</taxon>
        <taxon>Hexapoda</taxon>
        <taxon>Insecta</taxon>
        <taxon>Pterygota</taxon>
        <taxon>Neoptera</taxon>
        <taxon>Polyneoptera</taxon>
        <taxon>Dictyoptera</taxon>
        <taxon>Blattodea</taxon>
        <taxon>Blattoidea</taxon>
        <taxon>Termitoidae</taxon>
        <taxon>Termopsidae</taxon>
        <taxon>Zootermopsis</taxon>
    </lineage>
</organism>
<feature type="compositionally biased region" description="Basic residues" evidence="11">
    <location>
        <begin position="61"/>
        <end position="72"/>
    </location>
</feature>
<keyword evidence="3" id="KW-0963">Cytoplasm</keyword>
<keyword evidence="8" id="KW-0460">Magnesium</keyword>
<accession>A0A067RGS9</accession>
<dbReference type="STRING" id="136037.A0A067RGS9"/>
<dbReference type="PANTHER" id="PTHR23355:SF9">
    <property type="entry name" value="DIS3-LIKE EXONUCLEASE 2"/>
    <property type="match status" value="1"/>
</dbReference>
<keyword evidence="14" id="KW-1185">Reference proteome</keyword>
<dbReference type="InParanoid" id="A0A067RGS9"/>
<dbReference type="GO" id="GO:0010587">
    <property type="term" value="P:miRNA catabolic process"/>
    <property type="evidence" value="ECO:0007669"/>
    <property type="project" value="TreeGrafter"/>
</dbReference>
<dbReference type="FunFam" id="2.40.50.700:FF:000003">
    <property type="entry name" value="DIS3-like exonuclease 2"/>
    <property type="match status" value="1"/>
</dbReference>
<feature type="compositionally biased region" description="Basic residues" evidence="11">
    <location>
        <begin position="120"/>
        <end position="129"/>
    </location>
</feature>
<keyword evidence="5" id="KW-0479">Metal-binding</keyword>
<dbReference type="AlphaFoldDB" id="A0A067RGS9"/>
<name>A0A067RGS9_ZOONE</name>
<dbReference type="GO" id="GO:0000175">
    <property type="term" value="F:3'-5'-RNA exonuclease activity"/>
    <property type="evidence" value="ECO:0007669"/>
    <property type="project" value="TreeGrafter"/>
</dbReference>
<comment type="subcellular location">
    <subcellularLocation>
        <location evidence="1">Cytoplasm</location>
    </subcellularLocation>
</comment>
<dbReference type="Gene3D" id="2.40.50.690">
    <property type="match status" value="1"/>
</dbReference>
<gene>
    <name evidence="13" type="ORF">L798_06529</name>
</gene>
<dbReference type="GO" id="GO:0000932">
    <property type="term" value="C:P-body"/>
    <property type="evidence" value="ECO:0007669"/>
    <property type="project" value="TreeGrafter"/>
</dbReference>
<dbReference type="Pfam" id="PF17877">
    <property type="entry name" value="Dis3l2_C_term"/>
    <property type="match status" value="1"/>
</dbReference>
<dbReference type="GO" id="GO:0008266">
    <property type="term" value="F:poly(U) RNA binding"/>
    <property type="evidence" value="ECO:0007669"/>
    <property type="project" value="UniProtKB-ARBA"/>
</dbReference>
<feature type="region of interest" description="Disordered" evidence="11">
    <location>
        <begin position="155"/>
        <end position="183"/>
    </location>
</feature>
<feature type="region of interest" description="Disordered" evidence="11">
    <location>
        <begin position="897"/>
        <end position="916"/>
    </location>
</feature>
<dbReference type="InterPro" id="IPR001900">
    <property type="entry name" value="RNase_II/R"/>
</dbReference>
<dbReference type="PROSITE" id="PS01175">
    <property type="entry name" value="RIBONUCLEASE_II"/>
    <property type="match status" value="1"/>
</dbReference>
<evidence type="ECO:0000313" key="14">
    <source>
        <dbReference type="Proteomes" id="UP000027135"/>
    </source>
</evidence>
<keyword evidence="4" id="KW-0540">Nuclease</keyword>
<keyword evidence="9" id="KW-0694">RNA-binding</keyword>
<dbReference type="PANTHER" id="PTHR23355">
    <property type="entry name" value="RIBONUCLEASE"/>
    <property type="match status" value="1"/>
</dbReference>
<dbReference type="InterPro" id="IPR041093">
    <property type="entry name" value="Dis3l2-like_C"/>
</dbReference>
<dbReference type="InterPro" id="IPR033771">
    <property type="entry name" value="Rrp44_CSD1"/>
</dbReference>
<proteinExistence type="inferred from homology"/>
<reference evidence="13 14" key="1">
    <citation type="journal article" date="2014" name="Nat. Commun.">
        <title>Molecular traces of alternative social organization in a termite genome.</title>
        <authorList>
            <person name="Terrapon N."/>
            <person name="Li C."/>
            <person name="Robertson H.M."/>
            <person name="Ji L."/>
            <person name="Meng X."/>
            <person name="Booth W."/>
            <person name="Chen Z."/>
            <person name="Childers C.P."/>
            <person name="Glastad K.M."/>
            <person name="Gokhale K."/>
            <person name="Gowin J."/>
            <person name="Gronenberg W."/>
            <person name="Hermansen R.A."/>
            <person name="Hu H."/>
            <person name="Hunt B.G."/>
            <person name="Huylmans A.K."/>
            <person name="Khalil S.M."/>
            <person name="Mitchell R.D."/>
            <person name="Munoz-Torres M.C."/>
            <person name="Mustard J.A."/>
            <person name="Pan H."/>
            <person name="Reese J.T."/>
            <person name="Scharf M.E."/>
            <person name="Sun F."/>
            <person name="Vogel H."/>
            <person name="Xiao J."/>
            <person name="Yang W."/>
            <person name="Yang Z."/>
            <person name="Yang Z."/>
            <person name="Zhou J."/>
            <person name="Zhu J."/>
            <person name="Brent C.S."/>
            <person name="Elsik C.G."/>
            <person name="Goodisman M.A."/>
            <person name="Liberles D.A."/>
            <person name="Roe R.M."/>
            <person name="Vargo E.L."/>
            <person name="Vilcinskas A."/>
            <person name="Wang J."/>
            <person name="Bornberg-Bauer E."/>
            <person name="Korb J."/>
            <person name="Zhang G."/>
            <person name="Liebig J."/>
        </authorList>
    </citation>
    <scope>NUCLEOTIDE SEQUENCE [LARGE SCALE GENOMIC DNA]</scope>
    <source>
        <tissue evidence="13">Whole organism</tissue>
    </source>
</reference>
<evidence type="ECO:0000256" key="7">
    <source>
        <dbReference type="ARBA" id="ARBA00022839"/>
    </source>
</evidence>
<dbReference type="FunCoup" id="A0A067RGS9">
    <property type="interactions" value="1778"/>
</dbReference>
<feature type="region of interest" description="Disordered" evidence="11">
    <location>
        <begin position="110"/>
        <end position="133"/>
    </location>
</feature>
<protein>
    <submittedName>
        <fullName evidence="13">DIS3-like exonuclease 2</fullName>
    </submittedName>
</protein>
<evidence type="ECO:0000256" key="8">
    <source>
        <dbReference type="ARBA" id="ARBA00022842"/>
    </source>
</evidence>
<feature type="compositionally biased region" description="Basic and acidic residues" evidence="11">
    <location>
        <begin position="905"/>
        <end position="916"/>
    </location>
</feature>
<evidence type="ECO:0000256" key="2">
    <source>
        <dbReference type="ARBA" id="ARBA00005785"/>
    </source>
</evidence>
<dbReference type="Gene3D" id="2.40.50.140">
    <property type="entry name" value="Nucleic acid-binding proteins"/>
    <property type="match status" value="1"/>
</dbReference>
<dbReference type="Pfam" id="PF00773">
    <property type="entry name" value="RNB"/>
    <property type="match status" value="1"/>
</dbReference>
<evidence type="ECO:0000256" key="10">
    <source>
        <dbReference type="RuleBase" id="RU003901"/>
    </source>
</evidence>
<evidence type="ECO:0000256" key="6">
    <source>
        <dbReference type="ARBA" id="ARBA00022801"/>
    </source>
</evidence>
<dbReference type="SUPFAM" id="SSF50249">
    <property type="entry name" value="Nucleic acid-binding proteins"/>
    <property type="match status" value="2"/>
</dbReference>
<feature type="region of interest" description="Disordered" evidence="11">
    <location>
        <begin position="55"/>
        <end position="78"/>
    </location>
</feature>
<evidence type="ECO:0000313" key="13">
    <source>
        <dbReference type="EMBL" id="KDR19486.1"/>
    </source>
</evidence>
<sequence length="916" mass="104069">MDYYQFVYEMDITQRLENACIHVGGQENAEVTKCVASTSSGNCVAVDSYAHISEEKEKTREKKNRRQKKKSKAKDSENVEANEVGILIERGVSGKETDNKEIVNVQCQEGSANSVTSQKQKAKKKHKKTSSMQCSPLHLSNMHQDQCINHMPEVSHSKKCTSRKGTNTDDKKKTGIHSSNATATKESNTFDSYLPESEVIKGLTENTLIKGAIRINQRNYKEAYVSSPDNDQDIMIEGMRNRNRALEGDEVVLRLNSESEWKVQDSKTQKTGKVVYILEKVHQRGGVGILKSMTDQSKKFALFSPRDSRIPRIRIPIDNCPADFLKETKKYKHILFLARIKDWQDVRYAVGDIIEQIGVCGDLKSETMALLLENDIEISPFDDKLYQYFPRSPFVIPEDEIKSRTDLRDECVFTIDPLTARDLDDAVSCKELDNGNLMIGIHISDVSYFLEEGTPLDQAVAKKATSIYLVESVYHMLPEELCLTCSLLPGDDKLVVSVFLEMSLEAEIISHYFTRSVINSCVQLAYEHAQIMLENPEKEWSKDELPQIYGKYTPRDLSRIVNHLNRLAVIMRKKRFKDGALRIDQPKLKFSLESGTGLPSEYSVYVNKECHRLIEEFMLLANVTVAKQLTTYFPELAFLRRHSPPRKYVFEELRKTLEQRGIFLDVKSAGGLQASMCRYAGDDFTSQARMLVLNCLCAKPMVRADYFCANFKKAAKFGHYALNIPLYTHFTSPIRRYADVMVHRLLCASLDYSPKPNWEPDHVQAIAACCNKKKCQVKHAEEQSIELYLTVYIGLHGPMVEEAVVMDVKDQSFDIIVCSTGQVQRIYTNNLPFPASVMCKTEDDKVIAQEIEWLPTDNIPFGFLQIVEIFSIITVELSRSPVSMKVETRLLDPRGNSVNPLIKKGSSDTKCQGHET</sequence>
<dbReference type="GO" id="GO:0006402">
    <property type="term" value="P:mRNA catabolic process"/>
    <property type="evidence" value="ECO:0007669"/>
    <property type="project" value="TreeGrafter"/>
</dbReference>
<dbReference type="Pfam" id="PF17849">
    <property type="entry name" value="OB_Dis3"/>
    <property type="match status" value="1"/>
</dbReference>
<feature type="domain" description="RNB" evidence="12">
    <location>
        <begin position="404"/>
        <end position="752"/>
    </location>
</feature>
<dbReference type="EMBL" id="KK852649">
    <property type="protein sequence ID" value="KDR19486.1"/>
    <property type="molecule type" value="Genomic_DNA"/>
</dbReference>
<keyword evidence="7 13" id="KW-0269">Exonuclease</keyword>
<dbReference type="InterPro" id="IPR041505">
    <property type="entry name" value="Dis3_CSD2"/>
</dbReference>
<evidence type="ECO:0000256" key="3">
    <source>
        <dbReference type="ARBA" id="ARBA00022490"/>
    </source>
</evidence>
<evidence type="ECO:0000256" key="5">
    <source>
        <dbReference type="ARBA" id="ARBA00022723"/>
    </source>
</evidence>
<dbReference type="Pfam" id="PF17216">
    <property type="entry name" value="Rrp44_CSD1"/>
    <property type="match status" value="1"/>
</dbReference>